<dbReference type="FunFam" id="3.30.360.10:FF:000005">
    <property type="entry name" value="Homoserine dehydrogenase"/>
    <property type="match status" value="1"/>
</dbReference>
<accession>A0A1M4VZW2</accession>
<comment type="pathway">
    <text evidence="3 18">Amino-acid biosynthesis; L-methionine biosynthesis via de novo pathway; L-homoserine from L-aspartate: step 3/3.</text>
</comment>
<feature type="active site" description="Proton donor" evidence="16">
    <location>
        <position position="205"/>
    </location>
</feature>
<dbReference type="InterPro" id="IPR045865">
    <property type="entry name" value="ACT-like_dom_sf"/>
</dbReference>
<protein>
    <recommendedName>
        <fullName evidence="6 18">Homoserine dehydrogenase</fullName>
        <ecNumber evidence="5 18">1.1.1.3</ecNumber>
    </recommendedName>
</protein>
<feature type="binding site" evidence="17">
    <location>
        <begin position="10"/>
        <end position="17"/>
    </location>
    <ligand>
        <name>NADP(+)</name>
        <dbReference type="ChEBI" id="CHEBI:58349"/>
    </ligand>
</feature>
<dbReference type="PROSITE" id="PS51671">
    <property type="entry name" value="ACT"/>
    <property type="match status" value="1"/>
</dbReference>
<keyword evidence="10 17" id="KW-0521">NADP</keyword>
<dbReference type="CDD" id="cd04881">
    <property type="entry name" value="ACT_HSDH-Hom"/>
    <property type="match status" value="1"/>
</dbReference>
<evidence type="ECO:0000256" key="16">
    <source>
        <dbReference type="PIRSR" id="PIRSR000098-1"/>
    </source>
</evidence>
<dbReference type="RefSeq" id="WP_072935142.1">
    <property type="nucleotide sequence ID" value="NZ_FQUG01000004.1"/>
</dbReference>
<dbReference type="GO" id="GO:0009086">
    <property type="term" value="P:methionine biosynthetic process"/>
    <property type="evidence" value="ECO:0007669"/>
    <property type="project" value="UniProtKB-KW"/>
</dbReference>
<keyword evidence="9" id="KW-0479">Metal-binding</keyword>
<keyword evidence="13" id="KW-0915">Sodium</keyword>
<dbReference type="GO" id="GO:0004412">
    <property type="term" value="F:homoserine dehydrogenase activity"/>
    <property type="evidence" value="ECO:0007669"/>
    <property type="project" value="UniProtKB-EC"/>
</dbReference>
<dbReference type="Pfam" id="PF01842">
    <property type="entry name" value="ACT"/>
    <property type="match status" value="1"/>
</dbReference>
<dbReference type="Gene3D" id="3.30.360.10">
    <property type="entry name" value="Dihydrodipicolinate Reductase, domain 2"/>
    <property type="match status" value="1"/>
</dbReference>
<evidence type="ECO:0000256" key="19">
    <source>
        <dbReference type="RuleBase" id="RU004171"/>
    </source>
</evidence>
<evidence type="ECO:0000256" key="14">
    <source>
        <dbReference type="ARBA" id="ARBA00023167"/>
    </source>
</evidence>
<dbReference type="PROSITE" id="PS01042">
    <property type="entry name" value="HOMOSER_DHGENASE"/>
    <property type="match status" value="1"/>
</dbReference>
<name>A0A1M4VZW2_9FIRM</name>
<evidence type="ECO:0000256" key="10">
    <source>
        <dbReference type="ARBA" id="ARBA00022857"/>
    </source>
</evidence>
<evidence type="ECO:0000256" key="1">
    <source>
        <dbReference type="ARBA" id="ARBA00001920"/>
    </source>
</evidence>
<dbReference type="PIRSF" id="PIRSF000098">
    <property type="entry name" value="Homoser_dehydrog"/>
    <property type="match status" value="1"/>
</dbReference>
<evidence type="ECO:0000256" key="11">
    <source>
        <dbReference type="ARBA" id="ARBA00023002"/>
    </source>
</evidence>
<evidence type="ECO:0000256" key="17">
    <source>
        <dbReference type="PIRSR" id="PIRSR000098-2"/>
    </source>
</evidence>
<dbReference type="InterPro" id="IPR001342">
    <property type="entry name" value="HDH_cat"/>
</dbReference>
<evidence type="ECO:0000256" key="13">
    <source>
        <dbReference type="ARBA" id="ARBA00023053"/>
    </source>
</evidence>
<feature type="domain" description="ACT" evidence="20">
    <location>
        <begin position="350"/>
        <end position="424"/>
    </location>
</feature>
<evidence type="ECO:0000256" key="6">
    <source>
        <dbReference type="ARBA" id="ARBA00013376"/>
    </source>
</evidence>
<evidence type="ECO:0000256" key="3">
    <source>
        <dbReference type="ARBA" id="ARBA00005062"/>
    </source>
</evidence>
<dbReference type="Pfam" id="PF00742">
    <property type="entry name" value="Homoserine_dh"/>
    <property type="match status" value="1"/>
</dbReference>
<dbReference type="STRING" id="1123243.SAMN02745190_01044"/>
<evidence type="ECO:0000313" key="22">
    <source>
        <dbReference type="Proteomes" id="UP000184404"/>
    </source>
</evidence>
<comment type="pathway">
    <text evidence="2 18">Amino-acid biosynthesis; L-threonine biosynthesis; L-threonine from L-aspartate: step 3/5.</text>
</comment>
<dbReference type="SUPFAM" id="SSF55347">
    <property type="entry name" value="Glyceraldehyde-3-phosphate dehydrogenase-like, C-terminal domain"/>
    <property type="match status" value="1"/>
</dbReference>
<feature type="binding site" evidence="17">
    <location>
        <position position="190"/>
    </location>
    <ligand>
        <name>L-homoserine</name>
        <dbReference type="ChEBI" id="CHEBI:57476"/>
    </ligand>
</feature>
<dbReference type="UniPathway" id="UPA00051">
    <property type="reaction ID" value="UER00465"/>
</dbReference>
<dbReference type="InterPro" id="IPR016204">
    <property type="entry name" value="HDH"/>
</dbReference>
<gene>
    <name evidence="21" type="ORF">SAMN02745190_01044</name>
</gene>
<keyword evidence="8 18" id="KW-0791">Threonine biosynthesis</keyword>
<dbReference type="Proteomes" id="UP000184404">
    <property type="component" value="Unassembled WGS sequence"/>
</dbReference>
<evidence type="ECO:0000256" key="12">
    <source>
        <dbReference type="ARBA" id="ARBA00023027"/>
    </source>
</evidence>
<dbReference type="Gene3D" id="3.40.50.720">
    <property type="entry name" value="NAD(P)-binding Rossmann-like Domain"/>
    <property type="match status" value="1"/>
</dbReference>
<evidence type="ECO:0000256" key="7">
    <source>
        <dbReference type="ARBA" id="ARBA00022605"/>
    </source>
</evidence>
<keyword evidence="12" id="KW-0520">NAD</keyword>
<dbReference type="SUPFAM" id="SSF51735">
    <property type="entry name" value="NAD(P)-binding Rossmann-fold domains"/>
    <property type="match status" value="1"/>
</dbReference>
<dbReference type="PANTHER" id="PTHR43331">
    <property type="entry name" value="HOMOSERINE DEHYDROGENASE"/>
    <property type="match status" value="1"/>
</dbReference>
<evidence type="ECO:0000256" key="9">
    <source>
        <dbReference type="ARBA" id="ARBA00022723"/>
    </source>
</evidence>
<keyword evidence="14 18" id="KW-0486">Methionine biosynthesis</keyword>
<comment type="similarity">
    <text evidence="4 19">Belongs to the homoserine dehydrogenase family.</text>
</comment>
<dbReference type="NCBIfam" id="NF004976">
    <property type="entry name" value="PRK06349.1"/>
    <property type="match status" value="1"/>
</dbReference>
<dbReference type="Pfam" id="PF03447">
    <property type="entry name" value="NAD_binding_3"/>
    <property type="match status" value="1"/>
</dbReference>
<dbReference type="AlphaFoldDB" id="A0A1M4VZW2"/>
<dbReference type="OrthoDB" id="9808167at2"/>
<dbReference type="GO" id="GO:0009088">
    <property type="term" value="P:threonine biosynthetic process"/>
    <property type="evidence" value="ECO:0007669"/>
    <property type="project" value="UniProtKB-UniPathway"/>
</dbReference>
<keyword evidence="11 18" id="KW-0560">Oxidoreductase</keyword>
<dbReference type="Gene3D" id="3.30.70.260">
    <property type="match status" value="1"/>
</dbReference>
<proteinExistence type="inferred from homology"/>
<evidence type="ECO:0000256" key="5">
    <source>
        <dbReference type="ARBA" id="ARBA00013213"/>
    </source>
</evidence>
<evidence type="ECO:0000259" key="20">
    <source>
        <dbReference type="PROSITE" id="PS51671"/>
    </source>
</evidence>
<evidence type="ECO:0000256" key="8">
    <source>
        <dbReference type="ARBA" id="ARBA00022697"/>
    </source>
</evidence>
<dbReference type="InterPro" id="IPR036291">
    <property type="entry name" value="NAD(P)-bd_dom_sf"/>
</dbReference>
<dbReference type="SUPFAM" id="SSF55021">
    <property type="entry name" value="ACT-like"/>
    <property type="match status" value="1"/>
</dbReference>
<dbReference type="EMBL" id="FQUG01000004">
    <property type="protein sequence ID" value="SHE74499.1"/>
    <property type="molecule type" value="Genomic_DNA"/>
</dbReference>
<dbReference type="EC" id="1.1.1.3" evidence="5 18"/>
<dbReference type="PANTHER" id="PTHR43331:SF1">
    <property type="entry name" value="HOMOSERINE DEHYDROGENASE"/>
    <property type="match status" value="1"/>
</dbReference>
<dbReference type="InterPro" id="IPR019811">
    <property type="entry name" value="HDH_CS"/>
</dbReference>
<comment type="catalytic activity">
    <reaction evidence="15">
        <text>L-homoserine + NADP(+) = L-aspartate 4-semialdehyde + NADPH + H(+)</text>
        <dbReference type="Rhea" id="RHEA:15761"/>
        <dbReference type="ChEBI" id="CHEBI:15378"/>
        <dbReference type="ChEBI" id="CHEBI:57476"/>
        <dbReference type="ChEBI" id="CHEBI:57783"/>
        <dbReference type="ChEBI" id="CHEBI:58349"/>
        <dbReference type="ChEBI" id="CHEBI:537519"/>
        <dbReference type="EC" id="1.1.1.3"/>
    </reaction>
    <physiologicalReaction direction="right-to-left" evidence="15">
        <dbReference type="Rhea" id="RHEA:15763"/>
    </physiologicalReaction>
</comment>
<sequence length="432" mass="46777">MGKTIKIGLLGSGTVGSGVVEVLKKNVDEISQKSGTEIEIKKILVRDLKKKRPHLEGMELTDDINDILKDEDIDIIVELMGGLHPAREYMLRAMKAGKHVVTANKDVVAQFGKDMFGAAKENRVEFLFEASVGGGIPIITPLKESLTANRITEVMGIVNGTTNYMLTQMTNCGNDYETALREAQELGYAEANPAADVEGYDAARKVAILASLAFNTRVTLDDVSVEGITHITPQDIEYAKELGYVIKLLAIANDSEKGVDVRVHPAFLKKAHPLASVNDVFNAIFIKGNAIGEAMFYGQGAGSLPTASAVVADIITVAREIVKGIYAAVDCSAFQVKPFCPLEETESSYYIRLLVADQPGVLGTIATVFGDQGVSLKSVIQTQRVKDQAEIVVVTHHVYHKQLLKAEQVLLNLPVVTTISNVIRVETKKGEV</sequence>
<feature type="binding site" evidence="17">
    <location>
        <position position="105"/>
    </location>
    <ligand>
        <name>NADPH</name>
        <dbReference type="ChEBI" id="CHEBI:57783"/>
    </ligand>
</feature>
<dbReference type="FunFam" id="3.40.50.720:FF:000062">
    <property type="entry name" value="Homoserine dehydrogenase"/>
    <property type="match status" value="1"/>
</dbReference>
<comment type="cofactor">
    <cofactor evidence="1">
        <name>a metal cation</name>
        <dbReference type="ChEBI" id="CHEBI:25213"/>
    </cofactor>
</comment>
<evidence type="ECO:0000313" key="21">
    <source>
        <dbReference type="EMBL" id="SHE74499.1"/>
    </source>
</evidence>
<dbReference type="UniPathway" id="UPA00050">
    <property type="reaction ID" value="UER00063"/>
</dbReference>
<evidence type="ECO:0000256" key="4">
    <source>
        <dbReference type="ARBA" id="ARBA00006753"/>
    </source>
</evidence>
<dbReference type="GO" id="GO:0050661">
    <property type="term" value="F:NADP binding"/>
    <property type="evidence" value="ECO:0007669"/>
    <property type="project" value="InterPro"/>
</dbReference>
<evidence type="ECO:0000256" key="15">
    <source>
        <dbReference type="ARBA" id="ARBA00048841"/>
    </source>
</evidence>
<dbReference type="GO" id="GO:0046872">
    <property type="term" value="F:metal ion binding"/>
    <property type="evidence" value="ECO:0007669"/>
    <property type="project" value="UniProtKB-KW"/>
</dbReference>
<evidence type="ECO:0000256" key="2">
    <source>
        <dbReference type="ARBA" id="ARBA00005056"/>
    </source>
</evidence>
<reference evidence="21 22" key="1">
    <citation type="submission" date="2016-11" db="EMBL/GenBank/DDBJ databases">
        <authorList>
            <person name="Jaros S."/>
            <person name="Januszkiewicz K."/>
            <person name="Wedrychowicz H."/>
        </authorList>
    </citation>
    <scope>NUCLEOTIDE SEQUENCE [LARGE SCALE GENOMIC DNA]</scope>
    <source>
        <strain evidence="21 22">DSM 10502</strain>
    </source>
</reference>
<dbReference type="InterPro" id="IPR005106">
    <property type="entry name" value="Asp/hSer_DH_NAD-bd"/>
</dbReference>
<organism evidence="21 22">
    <name type="scientific">Schwartzia succinivorans DSM 10502</name>
    <dbReference type="NCBI Taxonomy" id="1123243"/>
    <lineage>
        <taxon>Bacteria</taxon>
        <taxon>Bacillati</taxon>
        <taxon>Bacillota</taxon>
        <taxon>Negativicutes</taxon>
        <taxon>Selenomonadales</taxon>
        <taxon>Selenomonadaceae</taxon>
        <taxon>Schwartzia</taxon>
    </lineage>
</organism>
<evidence type="ECO:0000256" key="18">
    <source>
        <dbReference type="RuleBase" id="RU000579"/>
    </source>
</evidence>
<dbReference type="InterPro" id="IPR002912">
    <property type="entry name" value="ACT_dom"/>
</dbReference>
<keyword evidence="22" id="KW-1185">Reference proteome</keyword>
<keyword evidence="7 18" id="KW-0028">Amino-acid biosynthesis</keyword>